<keyword evidence="1" id="KW-0812">Transmembrane</keyword>
<keyword evidence="1" id="KW-1133">Transmembrane helix</keyword>
<evidence type="ECO:0000313" key="2">
    <source>
        <dbReference type="EMBL" id="KAK2583408.1"/>
    </source>
</evidence>
<feature type="transmembrane region" description="Helical" evidence="1">
    <location>
        <begin position="25"/>
        <end position="45"/>
    </location>
</feature>
<proteinExistence type="predicted"/>
<dbReference type="EMBL" id="JAIFRP010000030">
    <property type="protein sequence ID" value="KAK2583408.1"/>
    <property type="molecule type" value="Genomic_DNA"/>
</dbReference>
<sequence length="101" mass="11554">MNLDATWTTLNSKLPYLQDFFRSEYTSYLNTAGTVLLGWLIVSTITQLLRLLIAHLTASAIAIILLCPTTVKWFFGRLGLDPDVILNDIVDKFRQMLKHLR</sequence>
<reference evidence="2" key="1">
    <citation type="submission" date="2021-08" db="EMBL/GenBank/DDBJ databases">
        <authorList>
            <person name="Misof B."/>
            <person name="Oliver O."/>
            <person name="Podsiadlowski L."/>
            <person name="Donath A."/>
            <person name="Peters R."/>
            <person name="Mayer C."/>
            <person name="Rust J."/>
            <person name="Gunkel S."/>
            <person name="Lesny P."/>
            <person name="Martin S."/>
            <person name="Oeyen J.P."/>
            <person name="Petersen M."/>
            <person name="Panagiotis P."/>
            <person name="Wilbrandt J."/>
            <person name="Tanja T."/>
        </authorList>
    </citation>
    <scope>NUCLEOTIDE SEQUENCE</scope>
    <source>
        <strain evidence="2">GBR_01_08_01A</strain>
        <tissue evidence="2">Thorax + abdomen</tissue>
    </source>
</reference>
<dbReference type="Proteomes" id="UP001258017">
    <property type="component" value="Unassembled WGS sequence"/>
</dbReference>
<reference evidence="2" key="2">
    <citation type="journal article" date="2023" name="Commun. Biol.">
        <title>Intrasexual cuticular hydrocarbon dimorphism in a wasp sheds light on hydrocarbon biosynthesis genes in Hymenoptera.</title>
        <authorList>
            <person name="Moris V.C."/>
            <person name="Podsiadlowski L."/>
            <person name="Martin S."/>
            <person name="Oeyen J.P."/>
            <person name="Donath A."/>
            <person name="Petersen M."/>
            <person name="Wilbrandt J."/>
            <person name="Misof B."/>
            <person name="Liedtke D."/>
            <person name="Thamm M."/>
            <person name="Scheiner R."/>
            <person name="Schmitt T."/>
            <person name="Niehuis O."/>
        </authorList>
    </citation>
    <scope>NUCLEOTIDE SEQUENCE</scope>
    <source>
        <strain evidence="2">GBR_01_08_01A</strain>
    </source>
</reference>
<keyword evidence="1" id="KW-0472">Membrane</keyword>
<feature type="transmembrane region" description="Helical" evidence="1">
    <location>
        <begin position="52"/>
        <end position="75"/>
    </location>
</feature>
<gene>
    <name evidence="2" type="ORF">KPH14_009395</name>
</gene>
<evidence type="ECO:0000313" key="3">
    <source>
        <dbReference type="Proteomes" id="UP001258017"/>
    </source>
</evidence>
<dbReference type="AlphaFoldDB" id="A0AAD9RPK3"/>
<keyword evidence="3" id="KW-1185">Reference proteome</keyword>
<protein>
    <submittedName>
        <fullName evidence="2">Uncharacterized protein</fullName>
    </submittedName>
</protein>
<accession>A0AAD9RPK3</accession>
<organism evidence="2 3">
    <name type="scientific">Odynerus spinipes</name>
    <dbReference type="NCBI Taxonomy" id="1348599"/>
    <lineage>
        <taxon>Eukaryota</taxon>
        <taxon>Metazoa</taxon>
        <taxon>Ecdysozoa</taxon>
        <taxon>Arthropoda</taxon>
        <taxon>Hexapoda</taxon>
        <taxon>Insecta</taxon>
        <taxon>Pterygota</taxon>
        <taxon>Neoptera</taxon>
        <taxon>Endopterygota</taxon>
        <taxon>Hymenoptera</taxon>
        <taxon>Apocrita</taxon>
        <taxon>Aculeata</taxon>
        <taxon>Vespoidea</taxon>
        <taxon>Vespidae</taxon>
        <taxon>Eumeninae</taxon>
        <taxon>Odynerus</taxon>
    </lineage>
</organism>
<name>A0AAD9RPK3_9HYME</name>
<evidence type="ECO:0000256" key="1">
    <source>
        <dbReference type="SAM" id="Phobius"/>
    </source>
</evidence>
<comment type="caution">
    <text evidence="2">The sequence shown here is derived from an EMBL/GenBank/DDBJ whole genome shotgun (WGS) entry which is preliminary data.</text>
</comment>